<sequence length="217" mass="24547">MGCSPRIHHPKRPPQNPPRRRRYPLRRRITFPATSKPPTASTSVYALHLETLLHFITHQHLKHAEYHQNATSNRIPAVTYFDRKVLQDYLSGKISTSDSIDFTIIAIPGAGDKIAEISDEDDLTTNPIKWIKTMERPLKDLAQILCCKNRDFYGFLTAATRRDDDRQRQDALQRKDNLVAKSRIERGGEQLGLGLGFGGDHKAKLHLKGSKIGEGSC</sequence>
<dbReference type="EMBL" id="JBJUIK010000013">
    <property type="protein sequence ID" value="KAL3507952.1"/>
    <property type="molecule type" value="Genomic_DNA"/>
</dbReference>
<gene>
    <name evidence="3" type="ORF">ACH5RR_033334</name>
</gene>
<reference evidence="3 4" key="1">
    <citation type="submission" date="2024-11" db="EMBL/GenBank/DDBJ databases">
        <title>A near-complete genome assembly of Cinchona calisaya.</title>
        <authorList>
            <person name="Lian D.C."/>
            <person name="Zhao X.W."/>
            <person name="Wei L."/>
        </authorList>
    </citation>
    <scope>NUCLEOTIDE SEQUENCE [LARGE SCALE GENOMIC DNA]</scope>
    <source>
        <tissue evidence="3">Nenye</tissue>
    </source>
</reference>
<dbReference type="InterPro" id="IPR032041">
    <property type="entry name" value="Cdc73_N"/>
</dbReference>
<dbReference type="Pfam" id="PF16050">
    <property type="entry name" value="CDC73_N"/>
    <property type="match status" value="1"/>
</dbReference>
<evidence type="ECO:0000313" key="3">
    <source>
        <dbReference type="EMBL" id="KAL3507952.1"/>
    </source>
</evidence>
<evidence type="ECO:0000259" key="2">
    <source>
        <dbReference type="Pfam" id="PF16050"/>
    </source>
</evidence>
<accession>A0ABD2YNS7</accession>
<dbReference type="InterPro" id="IPR007852">
    <property type="entry name" value="Cdc73/Parafibromin"/>
</dbReference>
<organism evidence="3 4">
    <name type="scientific">Cinchona calisaya</name>
    <dbReference type="NCBI Taxonomy" id="153742"/>
    <lineage>
        <taxon>Eukaryota</taxon>
        <taxon>Viridiplantae</taxon>
        <taxon>Streptophyta</taxon>
        <taxon>Embryophyta</taxon>
        <taxon>Tracheophyta</taxon>
        <taxon>Spermatophyta</taxon>
        <taxon>Magnoliopsida</taxon>
        <taxon>eudicotyledons</taxon>
        <taxon>Gunneridae</taxon>
        <taxon>Pentapetalae</taxon>
        <taxon>asterids</taxon>
        <taxon>lamiids</taxon>
        <taxon>Gentianales</taxon>
        <taxon>Rubiaceae</taxon>
        <taxon>Cinchonoideae</taxon>
        <taxon>Cinchoneae</taxon>
        <taxon>Cinchona</taxon>
    </lineage>
</organism>
<feature type="region of interest" description="Disordered" evidence="1">
    <location>
        <begin position="1"/>
        <end position="21"/>
    </location>
</feature>
<dbReference type="AlphaFoldDB" id="A0ABD2YNS7"/>
<dbReference type="PANTHER" id="PTHR12466">
    <property type="entry name" value="CDC73 DOMAIN PROTEIN"/>
    <property type="match status" value="1"/>
</dbReference>
<evidence type="ECO:0000256" key="1">
    <source>
        <dbReference type="SAM" id="MobiDB-lite"/>
    </source>
</evidence>
<dbReference type="Proteomes" id="UP001630127">
    <property type="component" value="Unassembled WGS sequence"/>
</dbReference>
<evidence type="ECO:0000313" key="4">
    <source>
        <dbReference type="Proteomes" id="UP001630127"/>
    </source>
</evidence>
<comment type="caution">
    <text evidence="3">The sequence shown here is derived from an EMBL/GenBank/DDBJ whole genome shotgun (WGS) entry which is preliminary data.</text>
</comment>
<keyword evidence="4" id="KW-1185">Reference proteome</keyword>
<dbReference type="PANTHER" id="PTHR12466:SF8">
    <property type="entry name" value="PARAFIBROMIN"/>
    <property type="match status" value="1"/>
</dbReference>
<protein>
    <recommendedName>
        <fullName evidence="2">Paf1 complex subunit Cdc73 N-terminal domain-containing protein</fullName>
    </recommendedName>
</protein>
<proteinExistence type="predicted"/>
<name>A0ABD2YNS7_9GENT</name>
<feature type="domain" description="Paf1 complex subunit Cdc73 N-terminal" evidence="2">
    <location>
        <begin position="48"/>
        <end position="103"/>
    </location>
</feature>